<dbReference type="AlphaFoldDB" id="A0A7Z7NKH1"/>
<proteinExistence type="predicted"/>
<protein>
    <submittedName>
        <fullName evidence="1">Uncharacterized protein</fullName>
    </submittedName>
</protein>
<organism evidence="1 2">
    <name type="scientific">Xanthomonas campestris pv. phaseoli</name>
    <dbReference type="NCBI Taxonomy" id="317013"/>
    <lineage>
        <taxon>Bacteria</taxon>
        <taxon>Pseudomonadati</taxon>
        <taxon>Pseudomonadota</taxon>
        <taxon>Gammaproteobacteria</taxon>
        <taxon>Lysobacterales</taxon>
        <taxon>Lysobacteraceae</taxon>
        <taxon>Xanthomonas</taxon>
    </lineage>
</organism>
<name>A0A7Z7NKH1_XANCH</name>
<dbReference type="EMBL" id="OCZC01000085">
    <property type="protein sequence ID" value="SOO26798.1"/>
    <property type="molecule type" value="Genomic_DNA"/>
</dbReference>
<sequence>MKADAKQRGAVRFTVARTEQSAFGSLDPAISPVDGDSRTRRMILLEVTYRVERRHLSLPITVLKELR</sequence>
<evidence type="ECO:0000313" key="1">
    <source>
        <dbReference type="EMBL" id="SOO26798.1"/>
    </source>
</evidence>
<accession>A0A7Z7NKH1</accession>
<dbReference type="Proteomes" id="UP000234345">
    <property type="component" value="Unassembled WGS sequence"/>
</dbReference>
<comment type="caution">
    <text evidence="1">The sequence shown here is derived from an EMBL/GenBank/DDBJ whole genome shotgun (WGS) entry which is preliminary data.</text>
</comment>
<evidence type="ECO:0000313" key="2">
    <source>
        <dbReference type="Proteomes" id="UP000234345"/>
    </source>
</evidence>
<gene>
    <name evidence="1" type="ORF">XFF6991_570363</name>
</gene>
<reference evidence="1 2" key="1">
    <citation type="submission" date="2017-10" db="EMBL/GenBank/DDBJ databases">
        <authorList>
            <person name="Regsiter A."/>
            <person name="William W."/>
        </authorList>
    </citation>
    <scope>NUCLEOTIDE SEQUENCE [LARGE SCALE GENOMIC DNA]</scope>
    <source>
        <strain evidence="1 2">CFBP6991</strain>
    </source>
</reference>
<dbReference type="RefSeq" id="WP_145958238.1">
    <property type="nucleotide sequence ID" value="NZ_OCZC01000085.1"/>
</dbReference>